<dbReference type="Proteomes" id="UP000261600">
    <property type="component" value="Unplaced"/>
</dbReference>
<dbReference type="AlphaFoldDB" id="A0A3Q3IUV2"/>
<evidence type="ECO:0000313" key="1">
    <source>
        <dbReference type="Ensembl" id="ENSMALP00000009173.1"/>
    </source>
</evidence>
<sequence length="67" mass="7211">MDFISAVILAGLILVLLWFSARNTSKYRLPPGPTALPLIGNLAQVGKKAPCKSFLKASLGIDFCIIH</sequence>
<reference evidence="1" key="1">
    <citation type="submission" date="2025-08" db="UniProtKB">
        <authorList>
            <consortium name="Ensembl"/>
        </authorList>
    </citation>
    <scope>IDENTIFICATION</scope>
</reference>
<organism evidence="1 2">
    <name type="scientific">Monopterus albus</name>
    <name type="common">Swamp eel</name>
    <dbReference type="NCBI Taxonomy" id="43700"/>
    <lineage>
        <taxon>Eukaryota</taxon>
        <taxon>Metazoa</taxon>
        <taxon>Chordata</taxon>
        <taxon>Craniata</taxon>
        <taxon>Vertebrata</taxon>
        <taxon>Euteleostomi</taxon>
        <taxon>Actinopterygii</taxon>
        <taxon>Neopterygii</taxon>
        <taxon>Teleostei</taxon>
        <taxon>Neoteleostei</taxon>
        <taxon>Acanthomorphata</taxon>
        <taxon>Anabantaria</taxon>
        <taxon>Synbranchiformes</taxon>
        <taxon>Synbranchidae</taxon>
        <taxon>Monopterus</taxon>
    </lineage>
</organism>
<accession>A0A3Q3IUV2</accession>
<keyword evidence="2" id="KW-1185">Reference proteome</keyword>
<name>A0A3Q3IUV2_MONAL</name>
<dbReference type="STRING" id="43700.ENSMALP00000009173"/>
<reference evidence="1" key="2">
    <citation type="submission" date="2025-09" db="UniProtKB">
        <authorList>
            <consortium name="Ensembl"/>
        </authorList>
    </citation>
    <scope>IDENTIFICATION</scope>
</reference>
<dbReference type="Ensembl" id="ENSMALT00000009364.1">
    <property type="protein sequence ID" value="ENSMALP00000009173.1"/>
    <property type="gene ID" value="ENSMALG00000006533.1"/>
</dbReference>
<evidence type="ECO:0000313" key="2">
    <source>
        <dbReference type="Proteomes" id="UP000261600"/>
    </source>
</evidence>
<proteinExistence type="predicted"/>
<protein>
    <submittedName>
        <fullName evidence="1">Uncharacterized protein</fullName>
    </submittedName>
</protein>